<proteinExistence type="predicted"/>
<sequence length="79" mass="8641">MPLRYSMLVMTGAVPESRPHFYWRLEEPCANLPAWTARQRAIAAHLGGDAVINPSRIMRLAGTVNYPAPIRPGVATAPS</sequence>
<reference evidence="1" key="1">
    <citation type="submission" date="2021-01" db="EMBL/GenBank/DDBJ databases">
        <title>Genome sequence of Phenylobacterium sp. 20VBR1 isolated from a valley glaceir, Ny-Alesund, Svalbard.</title>
        <authorList>
            <person name="Thomas F.A."/>
            <person name="Krishnan K.P."/>
            <person name="Sinha R.K."/>
        </authorList>
    </citation>
    <scope>NUCLEOTIDE SEQUENCE</scope>
    <source>
        <strain evidence="1">20VBR1</strain>
    </source>
</reference>
<protein>
    <submittedName>
        <fullName evidence="1">Uncharacterized protein</fullName>
    </submittedName>
</protein>
<accession>A0A974P401</accession>
<dbReference type="EMBL" id="CP068570">
    <property type="protein sequence ID" value="QQZ50288.1"/>
    <property type="molecule type" value="Genomic_DNA"/>
</dbReference>
<organism evidence="1">
    <name type="scientific">Phenylobacterium glaciei</name>
    <dbReference type="NCBI Taxonomy" id="2803784"/>
    <lineage>
        <taxon>Bacteria</taxon>
        <taxon>Pseudomonadati</taxon>
        <taxon>Pseudomonadota</taxon>
        <taxon>Alphaproteobacteria</taxon>
        <taxon>Caulobacterales</taxon>
        <taxon>Caulobacteraceae</taxon>
        <taxon>Phenylobacterium</taxon>
    </lineage>
</organism>
<evidence type="ECO:0000313" key="1">
    <source>
        <dbReference type="EMBL" id="QQZ50288.1"/>
    </source>
</evidence>
<name>A0A974P401_9CAUL</name>
<dbReference type="AlphaFoldDB" id="A0A974P401"/>
<gene>
    <name evidence="1" type="ORF">JKL49_00735</name>
</gene>